<evidence type="ECO:0000256" key="3">
    <source>
        <dbReference type="ARBA" id="ARBA00022801"/>
    </source>
</evidence>
<keyword evidence="3" id="KW-0378">Hydrolase</keyword>
<dbReference type="GO" id="GO:0004526">
    <property type="term" value="F:ribonuclease P activity"/>
    <property type="evidence" value="ECO:0007669"/>
    <property type="project" value="TreeGrafter"/>
</dbReference>
<keyword evidence="7" id="KW-1185">Reference proteome</keyword>
<reference evidence="6" key="1">
    <citation type="journal article" date="2023" name="Plant J.">
        <title>Genome sequences and population genomics provide insights into the demographic history, inbreeding, and mutation load of two 'living fossil' tree species of Dipteronia.</title>
        <authorList>
            <person name="Feng Y."/>
            <person name="Comes H.P."/>
            <person name="Chen J."/>
            <person name="Zhu S."/>
            <person name="Lu R."/>
            <person name="Zhang X."/>
            <person name="Li P."/>
            <person name="Qiu J."/>
            <person name="Olsen K.M."/>
            <person name="Qiu Y."/>
        </authorList>
    </citation>
    <scope>NUCLEOTIDE SEQUENCE</scope>
    <source>
        <strain evidence="6">NBL</strain>
    </source>
</reference>
<evidence type="ECO:0000259" key="5">
    <source>
        <dbReference type="Pfam" id="PF16953"/>
    </source>
</evidence>
<dbReference type="AlphaFoldDB" id="A0AAD9ZRF6"/>
<gene>
    <name evidence="6" type="ORF">Dsin_028891</name>
</gene>
<keyword evidence="4" id="KW-0862">Zinc</keyword>
<evidence type="ECO:0000256" key="4">
    <source>
        <dbReference type="ARBA" id="ARBA00022833"/>
    </source>
</evidence>
<evidence type="ECO:0000313" key="7">
    <source>
        <dbReference type="Proteomes" id="UP001281410"/>
    </source>
</evidence>
<protein>
    <recommendedName>
        <fullName evidence="5">PRORP domain-containing protein</fullName>
    </recommendedName>
</protein>
<comment type="caution">
    <text evidence="6">The sequence shown here is derived from an EMBL/GenBank/DDBJ whole genome shotgun (WGS) entry which is preliminary data.</text>
</comment>
<dbReference type="EMBL" id="JANJYJ010000009">
    <property type="protein sequence ID" value="KAK3189330.1"/>
    <property type="molecule type" value="Genomic_DNA"/>
</dbReference>
<dbReference type="Pfam" id="PF16953">
    <property type="entry name" value="PRORP"/>
    <property type="match status" value="1"/>
</dbReference>
<proteinExistence type="inferred from homology"/>
<feature type="domain" description="PRORP" evidence="5">
    <location>
        <begin position="6"/>
        <end position="75"/>
    </location>
</feature>
<dbReference type="Gene3D" id="3.40.50.11980">
    <property type="match status" value="1"/>
</dbReference>
<comment type="similarity">
    <text evidence="1">Belongs to the PPR family. P subfamily.</text>
</comment>
<dbReference type="Proteomes" id="UP001281410">
    <property type="component" value="Unassembled WGS sequence"/>
</dbReference>
<dbReference type="PANTHER" id="PTHR13547">
    <property type="match status" value="1"/>
</dbReference>
<accession>A0AAD9ZRF6</accession>
<keyword evidence="2" id="KW-0479">Metal-binding</keyword>
<name>A0AAD9ZRF6_9ROSI</name>
<dbReference type="InterPro" id="IPR031595">
    <property type="entry name" value="PRORP_C"/>
</dbReference>
<dbReference type="GO" id="GO:0001682">
    <property type="term" value="P:tRNA 5'-leader removal"/>
    <property type="evidence" value="ECO:0007669"/>
    <property type="project" value="TreeGrafter"/>
</dbReference>
<evidence type="ECO:0000313" key="6">
    <source>
        <dbReference type="EMBL" id="KAK3189330.1"/>
    </source>
</evidence>
<evidence type="ECO:0000256" key="1">
    <source>
        <dbReference type="ARBA" id="ARBA00007626"/>
    </source>
</evidence>
<dbReference type="PANTHER" id="PTHR13547:SF13">
    <property type="entry name" value="PROTEINACEOUS RNASE P 2"/>
    <property type="match status" value="1"/>
</dbReference>
<sequence length="99" mass="11013">MRGSLDENGKCCCCGHQLVSVDIDDAETEKFAQSLAGLAMEREAKANFSEFQDWLEQHADYEAIVDGANIGLYVQNFVEGGFSIPHVVQLKFLRSLMLL</sequence>
<dbReference type="GO" id="GO:0046872">
    <property type="term" value="F:metal ion binding"/>
    <property type="evidence" value="ECO:0007669"/>
    <property type="project" value="UniProtKB-KW"/>
</dbReference>
<organism evidence="6 7">
    <name type="scientific">Dipteronia sinensis</name>
    <dbReference type="NCBI Taxonomy" id="43782"/>
    <lineage>
        <taxon>Eukaryota</taxon>
        <taxon>Viridiplantae</taxon>
        <taxon>Streptophyta</taxon>
        <taxon>Embryophyta</taxon>
        <taxon>Tracheophyta</taxon>
        <taxon>Spermatophyta</taxon>
        <taxon>Magnoliopsida</taxon>
        <taxon>eudicotyledons</taxon>
        <taxon>Gunneridae</taxon>
        <taxon>Pentapetalae</taxon>
        <taxon>rosids</taxon>
        <taxon>malvids</taxon>
        <taxon>Sapindales</taxon>
        <taxon>Sapindaceae</taxon>
        <taxon>Hippocastanoideae</taxon>
        <taxon>Acereae</taxon>
        <taxon>Dipteronia</taxon>
    </lineage>
</organism>
<evidence type="ECO:0000256" key="2">
    <source>
        <dbReference type="ARBA" id="ARBA00022723"/>
    </source>
</evidence>